<dbReference type="SUPFAM" id="SSF52058">
    <property type="entry name" value="L domain-like"/>
    <property type="match status" value="1"/>
</dbReference>
<dbReference type="Gene3D" id="3.80.10.10">
    <property type="entry name" value="Ribonuclease Inhibitor"/>
    <property type="match status" value="1"/>
</dbReference>
<evidence type="ECO:0000313" key="2">
    <source>
        <dbReference type="Proteomes" id="UP000663827"/>
    </source>
</evidence>
<dbReference type="InterPro" id="IPR032675">
    <property type="entry name" value="LRR_dom_sf"/>
</dbReference>
<protein>
    <recommendedName>
        <fullName evidence="3">F-box domain-containing protein</fullName>
    </recommendedName>
</protein>
<dbReference type="EMBL" id="CAJNJQ010003332">
    <property type="protein sequence ID" value="CAE7196933.1"/>
    <property type="molecule type" value="Genomic_DNA"/>
</dbReference>
<sequence length="439" mass="49412">MNRVKAVCRRWRKIALDTAALWTRVGIADQPIAFHRTKLHLARCGPTAKLELMIDMFGPTWDNMDDTAVQECAERANAVFAFIIDRGGATSRWKCCSIQTTRLHAYLAILRFLESSDFPWLEYLEVVYSQPPEIWAIEQIEVTELVEIAPQPLFRNTPPRLKTVRLLGIPNPHIFGHPAHPQLTGLTHLQLGLIAQEHELWHLNGLLAANPQLKALSLCSVSMIEGAAGGPIGAELPASQFPKVRLHNLQSLSLPDIDSAPWALGVLVMLDAPNVKALRIGYAGDPDGNANYRRLLTYLIRGGDEETKDPRPYFPNLTHLSYESDGDSESDLKLLLSEYPTLQSLEIPLDPCVELVLKKARPWVLPNLKRLRILWANHLTELKKTIVARHKAGFPLDNLEVVCIEPINKKTNDRKKLEELVKLVVVDNGEELEDLVWCH</sequence>
<name>A0A8H3HXZ1_9AGAM</name>
<organism evidence="1 2">
    <name type="scientific">Rhizoctonia solani</name>
    <dbReference type="NCBI Taxonomy" id="456999"/>
    <lineage>
        <taxon>Eukaryota</taxon>
        <taxon>Fungi</taxon>
        <taxon>Dikarya</taxon>
        <taxon>Basidiomycota</taxon>
        <taxon>Agaricomycotina</taxon>
        <taxon>Agaricomycetes</taxon>
        <taxon>Cantharellales</taxon>
        <taxon>Ceratobasidiaceae</taxon>
        <taxon>Rhizoctonia</taxon>
    </lineage>
</organism>
<dbReference type="Proteomes" id="UP000663827">
    <property type="component" value="Unassembled WGS sequence"/>
</dbReference>
<accession>A0A8H3HXZ1</accession>
<evidence type="ECO:0008006" key="3">
    <source>
        <dbReference type="Google" id="ProtNLM"/>
    </source>
</evidence>
<reference evidence="1" key="1">
    <citation type="submission" date="2021-01" db="EMBL/GenBank/DDBJ databases">
        <authorList>
            <person name="Kaushik A."/>
        </authorList>
    </citation>
    <scope>NUCLEOTIDE SEQUENCE</scope>
    <source>
        <strain evidence="1">AG5</strain>
    </source>
</reference>
<dbReference type="AlphaFoldDB" id="A0A8H3HXZ1"/>
<comment type="caution">
    <text evidence="1">The sequence shown here is derived from an EMBL/GenBank/DDBJ whole genome shotgun (WGS) entry which is preliminary data.</text>
</comment>
<gene>
    <name evidence="1" type="ORF">RDB_LOCUS133906</name>
</gene>
<evidence type="ECO:0000313" key="1">
    <source>
        <dbReference type="EMBL" id="CAE7196933.1"/>
    </source>
</evidence>
<proteinExistence type="predicted"/>